<proteinExistence type="predicted"/>
<dbReference type="AlphaFoldDB" id="A0AAE0ZQ34"/>
<protein>
    <submittedName>
        <fullName evidence="1">Uncharacterized protein</fullName>
    </submittedName>
</protein>
<accession>A0AAE0ZQ34</accession>
<evidence type="ECO:0000313" key="2">
    <source>
        <dbReference type="Proteomes" id="UP001283361"/>
    </source>
</evidence>
<organism evidence="1 2">
    <name type="scientific">Elysia crispata</name>
    <name type="common">lettuce slug</name>
    <dbReference type="NCBI Taxonomy" id="231223"/>
    <lineage>
        <taxon>Eukaryota</taxon>
        <taxon>Metazoa</taxon>
        <taxon>Spiralia</taxon>
        <taxon>Lophotrochozoa</taxon>
        <taxon>Mollusca</taxon>
        <taxon>Gastropoda</taxon>
        <taxon>Heterobranchia</taxon>
        <taxon>Euthyneura</taxon>
        <taxon>Panpulmonata</taxon>
        <taxon>Sacoglossa</taxon>
        <taxon>Placobranchoidea</taxon>
        <taxon>Plakobranchidae</taxon>
        <taxon>Elysia</taxon>
    </lineage>
</organism>
<sequence>MSASISHPVPHALKTSSIHVRPTLCVSPLLFYMLNMARRGFWVPDTSFPAHPHAHAPRFKVLMTKTRAETGDDPSSPPAQLTVPADVDFHFKTGSSNSTALRPSSKVRLLRQPNPPTRLSSDAAQSAWTKSGLDQNLKIDLILPRRRPKASPHYRISIAMIPASFTHDIEQSRENGAYIVSLAT</sequence>
<name>A0AAE0ZQ34_9GAST</name>
<gene>
    <name evidence="1" type="ORF">RRG08_007938</name>
</gene>
<dbReference type="EMBL" id="JAWDGP010003536">
    <property type="protein sequence ID" value="KAK3773449.1"/>
    <property type="molecule type" value="Genomic_DNA"/>
</dbReference>
<reference evidence="1" key="1">
    <citation type="journal article" date="2023" name="G3 (Bethesda)">
        <title>A reference genome for the long-term kleptoplast-retaining sea slug Elysia crispata morphotype clarki.</title>
        <authorList>
            <person name="Eastman K.E."/>
            <person name="Pendleton A.L."/>
            <person name="Shaikh M.A."/>
            <person name="Suttiyut T."/>
            <person name="Ogas R."/>
            <person name="Tomko P."/>
            <person name="Gavelis G."/>
            <person name="Widhalm J.R."/>
            <person name="Wisecaver J.H."/>
        </authorList>
    </citation>
    <scope>NUCLEOTIDE SEQUENCE</scope>
    <source>
        <strain evidence="1">ECLA1</strain>
    </source>
</reference>
<comment type="caution">
    <text evidence="1">The sequence shown here is derived from an EMBL/GenBank/DDBJ whole genome shotgun (WGS) entry which is preliminary data.</text>
</comment>
<evidence type="ECO:0000313" key="1">
    <source>
        <dbReference type="EMBL" id="KAK3773449.1"/>
    </source>
</evidence>
<dbReference type="Proteomes" id="UP001283361">
    <property type="component" value="Unassembled WGS sequence"/>
</dbReference>
<keyword evidence="2" id="KW-1185">Reference proteome</keyword>